<accession>A0AAW0QRE8</accession>
<evidence type="ECO:0000313" key="2">
    <source>
        <dbReference type="EMBL" id="KAK8105091.1"/>
    </source>
</evidence>
<name>A0AAW0QRE8_9PEZI</name>
<sequence>MSSPAYITRLPPEIRLMIFVDLIQSLLSWDCAPHFEITSPFYHLVLHGTSPFVGYEPVQKQGPNPWALLRVCKLFHREVRPLLDDLAPHMVYDFRYFLPEDMEAWTKAAGEKRIRQMRRWVVGGVRNCMCQDNDDVEGTWSDGDHDEGEDEEQKEAYDSAYQEDSMFHGYSISADLIKWMPDRTNHQGEAVDEEYRVFAPWEWDVWGTGHDSCFQNVEEPLILQITPGYMEQWEELGDPFTTAEMLTDMQSFIFLDLCPTRQARKDWTAFVRRLNSERSSTPSD</sequence>
<evidence type="ECO:0000256" key="1">
    <source>
        <dbReference type="SAM" id="MobiDB-lite"/>
    </source>
</evidence>
<keyword evidence="3" id="KW-1185">Reference proteome</keyword>
<reference evidence="2 3" key="1">
    <citation type="submission" date="2023-01" db="EMBL/GenBank/DDBJ databases">
        <title>Analysis of 21 Apiospora genomes using comparative genomics revels a genus with tremendous synthesis potential of carbohydrate active enzymes and secondary metabolites.</title>
        <authorList>
            <person name="Sorensen T."/>
        </authorList>
    </citation>
    <scope>NUCLEOTIDE SEQUENCE [LARGE SCALE GENOMIC DNA]</scope>
    <source>
        <strain evidence="2 3">CBS 117206</strain>
    </source>
</reference>
<feature type="compositionally biased region" description="Acidic residues" evidence="1">
    <location>
        <begin position="144"/>
        <end position="153"/>
    </location>
</feature>
<proteinExistence type="predicted"/>
<dbReference type="AlphaFoldDB" id="A0AAW0QRE8"/>
<dbReference type="EMBL" id="JAQQWP010000008">
    <property type="protein sequence ID" value="KAK8105091.1"/>
    <property type="molecule type" value="Genomic_DNA"/>
</dbReference>
<gene>
    <name evidence="2" type="ORF">PG999_008450</name>
</gene>
<dbReference type="Proteomes" id="UP001392437">
    <property type="component" value="Unassembled WGS sequence"/>
</dbReference>
<organism evidence="2 3">
    <name type="scientific">Apiospora kogelbergensis</name>
    <dbReference type="NCBI Taxonomy" id="1337665"/>
    <lineage>
        <taxon>Eukaryota</taxon>
        <taxon>Fungi</taxon>
        <taxon>Dikarya</taxon>
        <taxon>Ascomycota</taxon>
        <taxon>Pezizomycotina</taxon>
        <taxon>Sordariomycetes</taxon>
        <taxon>Xylariomycetidae</taxon>
        <taxon>Amphisphaeriales</taxon>
        <taxon>Apiosporaceae</taxon>
        <taxon>Apiospora</taxon>
    </lineage>
</organism>
<feature type="region of interest" description="Disordered" evidence="1">
    <location>
        <begin position="136"/>
        <end position="156"/>
    </location>
</feature>
<evidence type="ECO:0000313" key="3">
    <source>
        <dbReference type="Proteomes" id="UP001392437"/>
    </source>
</evidence>
<comment type="caution">
    <text evidence="2">The sequence shown here is derived from an EMBL/GenBank/DDBJ whole genome shotgun (WGS) entry which is preliminary data.</text>
</comment>
<protein>
    <submittedName>
        <fullName evidence="2">Uncharacterized protein</fullName>
    </submittedName>
</protein>